<dbReference type="PANTHER" id="PTHR30478:SF0">
    <property type="entry name" value="BETA SLIDING CLAMP"/>
    <property type="match status" value="1"/>
</dbReference>
<name>A0A1G2DW70_9BACT</name>
<evidence type="ECO:0000256" key="3">
    <source>
        <dbReference type="ARBA" id="ARBA00022490"/>
    </source>
</evidence>
<dbReference type="InterPro" id="IPR022637">
    <property type="entry name" value="DNA_polIII_beta_cen"/>
</dbReference>
<feature type="domain" description="DNA polymerase III beta sliding clamp N-terminal" evidence="10">
    <location>
        <begin position="1"/>
        <end position="116"/>
    </location>
</feature>
<keyword evidence="7 9" id="KW-0239">DNA-directed DNA polymerase</keyword>
<comment type="function">
    <text evidence="9">Confers DNA tethering and processivity to DNA polymerases and other proteins. Acts as a clamp, forming a ring around DNA (a reaction catalyzed by the clamp-loading complex) which diffuses in an ATP-independent manner freely and bidirectionally along dsDNA. Initially characterized for its ability to contact the catalytic subunit of DNA polymerase III (Pol III), a complex, multichain enzyme responsible for most of the replicative synthesis in bacteria; Pol III exhibits 3'-5' exonuclease proofreading activity. The beta chain is required for initiation of replication as well as for processivity of DNA replication.</text>
</comment>
<dbReference type="GO" id="GO:0005737">
    <property type="term" value="C:cytoplasm"/>
    <property type="evidence" value="ECO:0007669"/>
    <property type="project" value="UniProtKB-SubCell"/>
</dbReference>
<organism evidence="13 14">
    <name type="scientific">Candidatus Nealsonbacteria bacterium RBG_13_36_15</name>
    <dbReference type="NCBI Taxonomy" id="1801660"/>
    <lineage>
        <taxon>Bacteria</taxon>
        <taxon>Candidatus Nealsoniibacteriota</taxon>
    </lineage>
</organism>
<evidence type="ECO:0000256" key="8">
    <source>
        <dbReference type="ARBA" id="ARBA00023125"/>
    </source>
</evidence>
<evidence type="ECO:0000259" key="11">
    <source>
        <dbReference type="Pfam" id="PF02767"/>
    </source>
</evidence>
<keyword evidence="8" id="KW-0238">DNA-binding</keyword>
<dbReference type="PIRSF" id="PIRSF000804">
    <property type="entry name" value="DNA_pol_III_b"/>
    <property type="match status" value="1"/>
</dbReference>
<dbReference type="InterPro" id="IPR022634">
    <property type="entry name" value="DNA_polIII_beta_N"/>
</dbReference>
<evidence type="ECO:0000256" key="4">
    <source>
        <dbReference type="ARBA" id="ARBA00022679"/>
    </source>
</evidence>
<dbReference type="AlphaFoldDB" id="A0A1G2DW70"/>
<comment type="subunit">
    <text evidence="9">Forms a ring-shaped head-to-tail homodimer around DNA.</text>
</comment>
<dbReference type="PANTHER" id="PTHR30478">
    <property type="entry name" value="DNA POLYMERASE III SUBUNIT BETA"/>
    <property type="match status" value="1"/>
</dbReference>
<evidence type="ECO:0000256" key="2">
    <source>
        <dbReference type="ARBA" id="ARBA00010752"/>
    </source>
</evidence>
<keyword evidence="5 9" id="KW-0548">Nucleotidyltransferase</keyword>
<dbReference type="NCBIfam" id="TIGR00663">
    <property type="entry name" value="dnan"/>
    <property type="match status" value="1"/>
</dbReference>
<evidence type="ECO:0000256" key="1">
    <source>
        <dbReference type="ARBA" id="ARBA00004496"/>
    </source>
</evidence>
<dbReference type="Pfam" id="PF00712">
    <property type="entry name" value="DNA_pol3_beta"/>
    <property type="match status" value="1"/>
</dbReference>
<dbReference type="GO" id="GO:0003887">
    <property type="term" value="F:DNA-directed DNA polymerase activity"/>
    <property type="evidence" value="ECO:0007669"/>
    <property type="project" value="UniProtKB-UniRule"/>
</dbReference>
<sequence length="374" mass="43048">MKLFILKNNLKAGLQIVERIANRSINLPILENVLMSTEKNFLLLSTTDLEMAIRCWLLAKIETEGKVILPAKFLSQFINSLELEKISLKEDENFVIIENKNFSSKIKKGKIDDFPLFPSFNEKTFLQINTVPFIEGLKQVVELASSSQTKPEISGIFFNLAPDFIKLVATDSFRLAEKTLFFEKQEKQEVSFIVPQRTVRELINIFSDKKGKMIIYLSKNQVVFEFLVEEITQPRIQVFSRLIEGDYPNYQEIIPKKYSTQITVPRLPFLNLIKTAGLFCGKVNEIKFKINPRQKKIELFSQSPELGENKSFFTADIKGEGVEVSFNWRFLIEGLSNIKSREVSFELNKEEGPAILKPAEDQSYFYIVMPVKAT</sequence>
<evidence type="ECO:0000256" key="7">
    <source>
        <dbReference type="ARBA" id="ARBA00022932"/>
    </source>
</evidence>
<feature type="domain" description="DNA polymerase III beta sliding clamp C-terminal" evidence="12">
    <location>
        <begin position="252"/>
        <end position="371"/>
    </location>
</feature>
<dbReference type="InterPro" id="IPR001001">
    <property type="entry name" value="DNA_polIII_beta"/>
</dbReference>
<keyword evidence="4 9" id="KW-0808">Transferase</keyword>
<reference evidence="13 14" key="1">
    <citation type="journal article" date="2016" name="Nat. Commun.">
        <title>Thousands of microbial genomes shed light on interconnected biogeochemical processes in an aquifer system.</title>
        <authorList>
            <person name="Anantharaman K."/>
            <person name="Brown C.T."/>
            <person name="Hug L.A."/>
            <person name="Sharon I."/>
            <person name="Castelle C.J."/>
            <person name="Probst A.J."/>
            <person name="Thomas B.C."/>
            <person name="Singh A."/>
            <person name="Wilkins M.J."/>
            <person name="Karaoz U."/>
            <person name="Brodie E.L."/>
            <person name="Williams K.H."/>
            <person name="Hubbard S.S."/>
            <person name="Banfield J.F."/>
        </authorList>
    </citation>
    <scope>NUCLEOTIDE SEQUENCE [LARGE SCALE GENOMIC DNA]</scope>
</reference>
<dbReference type="STRING" id="1801660.A2Z78_01150"/>
<evidence type="ECO:0000256" key="9">
    <source>
        <dbReference type="PIRNR" id="PIRNR000804"/>
    </source>
</evidence>
<dbReference type="Gene3D" id="3.70.10.10">
    <property type="match status" value="1"/>
</dbReference>
<comment type="subcellular location">
    <subcellularLocation>
        <location evidence="1 9">Cytoplasm</location>
    </subcellularLocation>
</comment>
<keyword evidence="6 9" id="KW-0235">DNA replication</keyword>
<dbReference type="Pfam" id="PF02768">
    <property type="entry name" value="DNA_pol3_beta_3"/>
    <property type="match status" value="1"/>
</dbReference>
<evidence type="ECO:0000256" key="6">
    <source>
        <dbReference type="ARBA" id="ARBA00022705"/>
    </source>
</evidence>
<evidence type="ECO:0000259" key="12">
    <source>
        <dbReference type="Pfam" id="PF02768"/>
    </source>
</evidence>
<gene>
    <name evidence="13" type="ORF">A2Z78_01150</name>
</gene>
<dbReference type="Proteomes" id="UP000176752">
    <property type="component" value="Unassembled WGS sequence"/>
</dbReference>
<comment type="similarity">
    <text evidence="2 9">Belongs to the beta sliding clamp family.</text>
</comment>
<dbReference type="SMART" id="SM00480">
    <property type="entry name" value="POL3Bc"/>
    <property type="match status" value="1"/>
</dbReference>
<protein>
    <recommendedName>
        <fullName evidence="9">Beta sliding clamp</fullName>
    </recommendedName>
</protein>
<feature type="domain" description="DNA polymerase III beta sliding clamp central" evidence="11">
    <location>
        <begin position="130"/>
        <end position="249"/>
    </location>
</feature>
<dbReference type="GO" id="GO:0009360">
    <property type="term" value="C:DNA polymerase III complex"/>
    <property type="evidence" value="ECO:0007669"/>
    <property type="project" value="InterPro"/>
</dbReference>
<dbReference type="InterPro" id="IPR046938">
    <property type="entry name" value="DNA_clamp_sf"/>
</dbReference>
<keyword evidence="3 9" id="KW-0963">Cytoplasm</keyword>
<evidence type="ECO:0000256" key="5">
    <source>
        <dbReference type="ARBA" id="ARBA00022695"/>
    </source>
</evidence>
<dbReference type="GO" id="GO:0006271">
    <property type="term" value="P:DNA strand elongation involved in DNA replication"/>
    <property type="evidence" value="ECO:0007669"/>
    <property type="project" value="TreeGrafter"/>
</dbReference>
<dbReference type="GO" id="GO:0003677">
    <property type="term" value="F:DNA binding"/>
    <property type="evidence" value="ECO:0007669"/>
    <property type="project" value="UniProtKB-UniRule"/>
</dbReference>
<dbReference type="Pfam" id="PF02767">
    <property type="entry name" value="DNA_pol3_beta_2"/>
    <property type="match status" value="1"/>
</dbReference>
<proteinExistence type="inferred from homology"/>
<comment type="caution">
    <text evidence="13">The sequence shown here is derived from an EMBL/GenBank/DDBJ whole genome shotgun (WGS) entry which is preliminary data.</text>
</comment>
<dbReference type="GO" id="GO:0008408">
    <property type="term" value="F:3'-5' exonuclease activity"/>
    <property type="evidence" value="ECO:0007669"/>
    <property type="project" value="InterPro"/>
</dbReference>
<evidence type="ECO:0000313" key="14">
    <source>
        <dbReference type="Proteomes" id="UP000176752"/>
    </source>
</evidence>
<accession>A0A1G2DW70</accession>
<dbReference type="CDD" id="cd00140">
    <property type="entry name" value="beta_clamp"/>
    <property type="match status" value="1"/>
</dbReference>
<evidence type="ECO:0000313" key="13">
    <source>
        <dbReference type="EMBL" id="OGZ17813.1"/>
    </source>
</evidence>
<dbReference type="InterPro" id="IPR022635">
    <property type="entry name" value="DNA_polIII_beta_C"/>
</dbReference>
<dbReference type="SUPFAM" id="SSF55979">
    <property type="entry name" value="DNA clamp"/>
    <property type="match status" value="3"/>
</dbReference>
<evidence type="ECO:0000259" key="10">
    <source>
        <dbReference type="Pfam" id="PF00712"/>
    </source>
</evidence>
<dbReference type="Gene3D" id="3.10.150.10">
    <property type="entry name" value="DNA Polymerase III, subunit A, domain 2"/>
    <property type="match status" value="1"/>
</dbReference>
<dbReference type="EMBL" id="MHLV01000013">
    <property type="protein sequence ID" value="OGZ17813.1"/>
    <property type="molecule type" value="Genomic_DNA"/>
</dbReference>